<proteinExistence type="inferred from homology"/>
<evidence type="ECO:0000259" key="14">
    <source>
        <dbReference type="PROSITE" id="PS50893"/>
    </source>
</evidence>
<evidence type="ECO:0000256" key="4">
    <source>
        <dbReference type="ARBA" id="ARBA00022448"/>
    </source>
</evidence>
<evidence type="ECO:0000313" key="16">
    <source>
        <dbReference type="Proteomes" id="UP000236146"/>
    </source>
</evidence>
<feature type="domain" description="ABC transporter" evidence="14">
    <location>
        <begin position="318"/>
        <end position="556"/>
    </location>
</feature>
<dbReference type="GO" id="GO:0043190">
    <property type="term" value="C:ATP-binding cassette (ABC) transporter complex"/>
    <property type="evidence" value="ECO:0007669"/>
    <property type="project" value="TreeGrafter"/>
</dbReference>
<keyword evidence="6 13" id="KW-0812">Transmembrane</keyword>
<evidence type="ECO:0000256" key="1">
    <source>
        <dbReference type="ARBA" id="ARBA00004141"/>
    </source>
</evidence>
<dbReference type="PANTHER" id="PTHR43553:SF27">
    <property type="entry name" value="ENERGY-COUPLING FACTOR TRANSPORTER ATP-BINDING PROTEIN ECFA2"/>
    <property type="match status" value="1"/>
</dbReference>
<evidence type="ECO:0000313" key="15">
    <source>
        <dbReference type="EMBL" id="PNS43900.1"/>
    </source>
</evidence>
<evidence type="ECO:0000256" key="3">
    <source>
        <dbReference type="ARBA" id="ARBA00005417"/>
    </source>
</evidence>
<gene>
    <name evidence="15" type="ORF">BFS05_01450</name>
</gene>
<dbReference type="GO" id="GO:0005524">
    <property type="term" value="F:ATP binding"/>
    <property type="evidence" value="ECO:0007669"/>
    <property type="project" value="UniProtKB-KW"/>
</dbReference>
<dbReference type="PANTHER" id="PTHR43553">
    <property type="entry name" value="HEAVY METAL TRANSPORTER"/>
    <property type="match status" value="1"/>
</dbReference>
<evidence type="ECO:0000256" key="7">
    <source>
        <dbReference type="ARBA" id="ARBA00022741"/>
    </source>
</evidence>
<dbReference type="SUPFAM" id="SSF52540">
    <property type="entry name" value="P-loop containing nucleoside triphosphate hydrolases"/>
    <property type="match status" value="2"/>
</dbReference>
<keyword evidence="4" id="KW-0813">Transport</keyword>
<dbReference type="InterPro" id="IPR017871">
    <property type="entry name" value="ABC_transporter-like_CS"/>
</dbReference>
<evidence type="ECO:0000256" key="2">
    <source>
        <dbReference type="ARBA" id="ARBA00004202"/>
    </source>
</evidence>
<dbReference type="RefSeq" id="WP_103084276.1">
    <property type="nucleotide sequence ID" value="NZ_MNLH01000001.1"/>
</dbReference>
<keyword evidence="8 15" id="KW-0067">ATP-binding</keyword>
<feature type="region of interest" description="Disordered" evidence="12">
    <location>
        <begin position="535"/>
        <end position="565"/>
    </location>
</feature>
<evidence type="ECO:0000256" key="8">
    <source>
        <dbReference type="ARBA" id="ARBA00022840"/>
    </source>
</evidence>
<keyword evidence="11 13" id="KW-0472">Membrane</keyword>
<feature type="domain" description="ABC transporter" evidence="14">
    <location>
        <begin position="56"/>
        <end position="295"/>
    </location>
</feature>
<sequence length="827" mass="90498">MRNINTNCSTTGNTSCNTNVNTNCITACNTTGISRIASRSNTNASQEIKADFTTPVILRDICFSYDNGNTWILNNVNLTINSGERVAIVGANGSGKSTLSKIISGLTAPDSGYVHLCGEKVFDNTTAHSLAYKEARKHIGTLFQSPEDQIITTVVEDDIAFGLENLQIPREKMQNRISKALQAIHMENKRYANPSSMSGGQQQKIALASSIAMNSQLLVLDEPTSMLDTYSRKSVDDLLNNLHKNGTSIVQITHSLEECKNANRILLLENSKLKEISFEDLETHFSNINSANNNFIKISERKNSTENSNCVNKSDDAIKISNLTVKYDKTSPAVIDDYSLTVKSGEIVAIISKNGSGKSTLAKTICGLLKADSGTITVDGIPVTGKTSRDDRRKLRSTIGYVMQLPEQQLFADTVRNDVAYGPQNFGLKGDALKRRVDETLRLLHIEDLAEKSPFALSGGQQRLVAIAGVLACKPRVLVLDEPTAGLDFEAASRILDILYTLHNQGVTIVLITHNIQEAKALGARIVSIEQSGNKNNQVDKNHQVDKNKVYKNQKDKRKNTSNIKPAERPEKSLLAYFDPRVTLFSCFIIMLSAFSITNYTQLTILAIATILLTFIARISLIKLLSSLHMIIAVFIFSGLLNILSVRTGTVLANIATIPITSDGINYSILFATRFSLVIIIGAIVVLTMSQTVLTESCARLLSPLKHICIPTQEISLIMSLAMRFLPTLASEAHAVALAQIARGSSIHDGSFKQRIHAITAIIVPGFASVIRHADTLALALDSRCYTPGAKRTHLHTWRVRIKDIALLVTSLIIVSAIIACKILYLY</sequence>
<dbReference type="PROSITE" id="PS00211">
    <property type="entry name" value="ABC_TRANSPORTER_1"/>
    <property type="match status" value="2"/>
</dbReference>
<dbReference type="Pfam" id="PF02361">
    <property type="entry name" value="CbiQ"/>
    <property type="match status" value="1"/>
</dbReference>
<dbReference type="CDD" id="cd16914">
    <property type="entry name" value="EcfT"/>
    <property type="match status" value="1"/>
</dbReference>
<dbReference type="InterPro" id="IPR050095">
    <property type="entry name" value="ECF_ABC_transporter_ATP-bd"/>
</dbReference>
<evidence type="ECO:0000256" key="11">
    <source>
        <dbReference type="ARBA" id="ARBA00023136"/>
    </source>
</evidence>
<comment type="caution">
    <text evidence="15">The sequence shown here is derived from an EMBL/GenBank/DDBJ whole genome shotgun (WGS) entry which is preliminary data.</text>
</comment>
<evidence type="ECO:0000256" key="12">
    <source>
        <dbReference type="SAM" id="MobiDB-lite"/>
    </source>
</evidence>
<organism evidence="15 16">
    <name type="scientific">Gardnerella vaginalis</name>
    <dbReference type="NCBI Taxonomy" id="2702"/>
    <lineage>
        <taxon>Bacteria</taxon>
        <taxon>Bacillati</taxon>
        <taxon>Actinomycetota</taxon>
        <taxon>Actinomycetes</taxon>
        <taxon>Bifidobacteriales</taxon>
        <taxon>Bifidobacteriaceae</taxon>
        <taxon>Gardnerella</taxon>
    </lineage>
</organism>
<evidence type="ECO:0000256" key="13">
    <source>
        <dbReference type="SAM" id="Phobius"/>
    </source>
</evidence>
<dbReference type="AlphaFoldDB" id="A0A2K1SWH8"/>
<dbReference type="OrthoDB" id="501320at2"/>
<keyword evidence="5" id="KW-1003">Cell membrane</keyword>
<feature type="transmembrane region" description="Helical" evidence="13">
    <location>
        <begin position="665"/>
        <end position="687"/>
    </location>
</feature>
<dbReference type="GO" id="GO:0016887">
    <property type="term" value="F:ATP hydrolysis activity"/>
    <property type="evidence" value="ECO:0007669"/>
    <property type="project" value="InterPro"/>
</dbReference>
<evidence type="ECO:0000256" key="10">
    <source>
        <dbReference type="ARBA" id="ARBA00022989"/>
    </source>
</evidence>
<dbReference type="Gene3D" id="3.40.50.300">
    <property type="entry name" value="P-loop containing nucleotide triphosphate hydrolases"/>
    <property type="match status" value="2"/>
</dbReference>
<dbReference type="InterPro" id="IPR003439">
    <property type="entry name" value="ABC_transporter-like_ATP-bd"/>
</dbReference>
<dbReference type="InterPro" id="IPR027417">
    <property type="entry name" value="P-loop_NTPase"/>
</dbReference>
<dbReference type="CDD" id="cd03225">
    <property type="entry name" value="ABC_cobalt_CbiO_domain1"/>
    <property type="match status" value="2"/>
</dbReference>
<name>A0A2K1SWH8_GARVA</name>
<dbReference type="GO" id="GO:0042626">
    <property type="term" value="F:ATPase-coupled transmembrane transporter activity"/>
    <property type="evidence" value="ECO:0007669"/>
    <property type="project" value="TreeGrafter"/>
</dbReference>
<feature type="transmembrane region" description="Helical" evidence="13">
    <location>
        <begin position="805"/>
        <end position="825"/>
    </location>
</feature>
<protein>
    <submittedName>
        <fullName evidence="15">Cobalt ABC transporter ATP-binding protein</fullName>
    </submittedName>
</protein>
<dbReference type="SMART" id="SM00382">
    <property type="entry name" value="AAA"/>
    <property type="match status" value="2"/>
</dbReference>
<dbReference type="FunFam" id="3.40.50.300:FF:000224">
    <property type="entry name" value="Energy-coupling factor transporter ATP-binding protein EcfA"/>
    <property type="match status" value="1"/>
</dbReference>
<accession>A0A2K1SWH8</accession>
<comment type="similarity">
    <text evidence="3">Belongs to the ABC transporter superfamily.</text>
</comment>
<dbReference type="EMBL" id="MNLH01000001">
    <property type="protein sequence ID" value="PNS43900.1"/>
    <property type="molecule type" value="Genomic_DNA"/>
</dbReference>
<reference evidence="16" key="1">
    <citation type="submission" date="2016-10" db="EMBL/GenBank/DDBJ databases">
        <authorList>
            <person name="Bumgarner R.E."/>
            <person name="Fredricks D.N."/>
            <person name="Srinivasan S."/>
        </authorList>
    </citation>
    <scope>NUCLEOTIDE SEQUENCE [LARGE SCALE GENOMIC DNA]</scope>
    <source>
        <strain evidence="16">KA00225</strain>
    </source>
</reference>
<keyword evidence="7" id="KW-0547">Nucleotide-binding</keyword>
<dbReference type="Proteomes" id="UP000236146">
    <property type="component" value="Unassembled WGS sequence"/>
</dbReference>
<feature type="transmembrane region" description="Helical" evidence="13">
    <location>
        <begin position="603"/>
        <end position="621"/>
    </location>
</feature>
<feature type="compositionally biased region" description="Basic and acidic residues" evidence="12">
    <location>
        <begin position="538"/>
        <end position="549"/>
    </location>
</feature>
<dbReference type="InterPro" id="IPR003339">
    <property type="entry name" value="ABC/ECF_trnsptr_transmembrane"/>
</dbReference>
<dbReference type="Pfam" id="PF00005">
    <property type="entry name" value="ABC_tran"/>
    <property type="match status" value="2"/>
</dbReference>
<dbReference type="InterPro" id="IPR015856">
    <property type="entry name" value="ABC_transpr_CbiO/EcfA_su"/>
</dbReference>
<evidence type="ECO:0000256" key="6">
    <source>
        <dbReference type="ARBA" id="ARBA00022692"/>
    </source>
</evidence>
<evidence type="ECO:0000256" key="9">
    <source>
        <dbReference type="ARBA" id="ARBA00022967"/>
    </source>
</evidence>
<dbReference type="PROSITE" id="PS50893">
    <property type="entry name" value="ABC_TRANSPORTER_2"/>
    <property type="match status" value="2"/>
</dbReference>
<feature type="compositionally biased region" description="Basic residues" evidence="12">
    <location>
        <begin position="550"/>
        <end position="560"/>
    </location>
</feature>
<comment type="subcellular location">
    <subcellularLocation>
        <location evidence="2">Cell membrane</location>
        <topology evidence="2">Peripheral membrane protein</topology>
    </subcellularLocation>
    <subcellularLocation>
        <location evidence="1">Membrane</location>
        <topology evidence="1">Multi-pass membrane protein</topology>
    </subcellularLocation>
</comment>
<feature type="transmembrane region" description="Helical" evidence="13">
    <location>
        <begin position="628"/>
        <end position="645"/>
    </location>
</feature>
<dbReference type="NCBIfam" id="NF010167">
    <property type="entry name" value="PRK13648.1"/>
    <property type="match status" value="2"/>
</dbReference>
<dbReference type="InterPro" id="IPR003593">
    <property type="entry name" value="AAA+_ATPase"/>
</dbReference>
<evidence type="ECO:0000256" key="5">
    <source>
        <dbReference type="ARBA" id="ARBA00022475"/>
    </source>
</evidence>
<keyword evidence="9" id="KW-1278">Translocase</keyword>
<keyword evidence="10 13" id="KW-1133">Transmembrane helix</keyword>